<dbReference type="AlphaFoldDB" id="A0AAE0K115"/>
<feature type="transmembrane region" description="Helical" evidence="11">
    <location>
        <begin position="286"/>
        <end position="305"/>
    </location>
</feature>
<evidence type="ECO:0000313" key="14">
    <source>
        <dbReference type="Proteomes" id="UP001285441"/>
    </source>
</evidence>
<comment type="similarity">
    <text evidence="2">Belongs to the peptidase U48 family.</text>
</comment>
<evidence type="ECO:0000259" key="12">
    <source>
        <dbReference type="Pfam" id="PF02517"/>
    </source>
</evidence>
<evidence type="ECO:0000256" key="6">
    <source>
        <dbReference type="ARBA" id="ARBA00022824"/>
    </source>
</evidence>
<gene>
    <name evidence="13" type="ORF">B0H63DRAFT_528433</name>
</gene>
<dbReference type="PANTHER" id="PTHR13046:SF0">
    <property type="entry name" value="CAAX PRENYL PROTEASE 2"/>
    <property type="match status" value="1"/>
</dbReference>
<dbReference type="GO" id="GO:0005789">
    <property type="term" value="C:endoplasmic reticulum membrane"/>
    <property type="evidence" value="ECO:0007669"/>
    <property type="project" value="UniProtKB-SubCell"/>
</dbReference>
<proteinExistence type="inferred from homology"/>
<evidence type="ECO:0000256" key="10">
    <source>
        <dbReference type="ARBA" id="ARBA00049729"/>
    </source>
</evidence>
<evidence type="ECO:0000256" key="2">
    <source>
        <dbReference type="ARBA" id="ARBA00006897"/>
    </source>
</evidence>
<evidence type="ECO:0000256" key="4">
    <source>
        <dbReference type="ARBA" id="ARBA00022692"/>
    </source>
</evidence>
<evidence type="ECO:0000256" key="5">
    <source>
        <dbReference type="ARBA" id="ARBA00022801"/>
    </source>
</evidence>
<keyword evidence="14" id="KW-1185">Reference proteome</keyword>
<reference evidence="13" key="2">
    <citation type="submission" date="2023-06" db="EMBL/GenBank/DDBJ databases">
        <authorList>
            <consortium name="Lawrence Berkeley National Laboratory"/>
            <person name="Haridas S."/>
            <person name="Hensen N."/>
            <person name="Bonometti L."/>
            <person name="Westerberg I."/>
            <person name="Brannstrom I.O."/>
            <person name="Guillou S."/>
            <person name="Cros-Aarteil S."/>
            <person name="Calhoun S."/>
            <person name="Kuo A."/>
            <person name="Mondo S."/>
            <person name="Pangilinan J."/>
            <person name="Riley R."/>
            <person name="LaButti K."/>
            <person name="Andreopoulos B."/>
            <person name="Lipzen A."/>
            <person name="Chen C."/>
            <person name="Yanf M."/>
            <person name="Daum C."/>
            <person name="Ng V."/>
            <person name="Clum A."/>
            <person name="Steindorff A."/>
            <person name="Ohm R."/>
            <person name="Martin F."/>
            <person name="Silar P."/>
            <person name="Natvig D."/>
            <person name="Lalanne C."/>
            <person name="Gautier V."/>
            <person name="Ament-velasquez S.L."/>
            <person name="Kruys A."/>
            <person name="Hutchinson M.I."/>
            <person name="Powell A.J."/>
            <person name="Barry K."/>
            <person name="Miller A.N."/>
            <person name="Grigoriev I.V."/>
            <person name="Debuchy R."/>
            <person name="Gladieux P."/>
            <person name="Thoren M.H."/>
            <person name="Johannesson H."/>
        </authorList>
    </citation>
    <scope>NUCLEOTIDE SEQUENCE</scope>
    <source>
        <strain evidence="13">CBS 232.78</strain>
    </source>
</reference>
<keyword evidence="7 11" id="KW-1133">Transmembrane helix</keyword>
<keyword evidence="5" id="KW-0378">Hydrolase</keyword>
<dbReference type="Proteomes" id="UP001285441">
    <property type="component" value="Unassembled WGS sequence"/>
</dbReference>
<protein>
    <recommendedName>
        <fullName evidence="10">intramembrane prenyl-peptidase Rce1</fullName>
        <ecNumber evidence="10">3.4.26.1</ecNumber>
    </recommendedName>
</protein>
<keyword evidence="3" id="KW-0645">Protease</keyword>
<keyword evidence="6" id="KW-0256">Endoplasmic reticulum</keyword>
<sequence>MPVLEDAMRRLDPWHHHTDAEPLAPPPISARAAIGLLVVYTLVYFLPFYASRTTRPSPTLSRDVPSVIRARIRSVVTSCLVCYAATYAVLVGPAGASTAEVLHLIGLWPPALAESVRAVALTALLFAGPLFSYLVVDDGWRDWLCLDPLRDVWDDWLTWRNIVAGPVTEEVLFRSASVPLMLIAHTPVKQTIFLSPVLFGLAHVHHFYEFRLTNPQVPAAAALLRSLFQLSFTTVFGAYATFVFVRTGSLLAVCAVHAFCNSMGLPRVWGRVQPSSSREQRQQQHSVLWTVAYYALLIGGAIAFWKNLWSLTESSNTLLPALAFTK</sequence>
<evidence type="ECO:0000256" key="1">
    <source>
        <dbReference type="ARBA" id="ARBA00004477"/>
    </source>
</evidence>
<comment type="catalytic activity">
    <reaction evidence="9">
        <text>Hydrolyzes the peptide bond -P2-(S-farnesyl or geranylgeranyl)C-P1'-P2'-P3'-COOH where P1' and P2' are amino acids with aliphatic sidechains and P3' is any C-terminal residue.</text>
        <dbReference type="EC" id="3.4.26.1"/>
    </reaction>
</comment>
<dbReference type="GO" id="GO:0071586">
    <property type="term" value="P:CAAX-box protein processing"/>
    <property type="evidence" value="ECO:0007669"/>
    <property type="project" value="InterPro"/>
</dbReference>
<dbReference type="InterPro" id="IPR039731">
    <property type="entry name" value="Rce1"/>
</dbReference>
<feature type="transmembrane region" description="Helical" evidence="11">
    <location>
        <begin position="72"/>
        <end position="96"/>
    </location>
</feature>
<evidence type="ECO:0000256" key="7">
    <source>
        <dbReference type="ARBA" id="ARBA00022989"/>
    </source>
</evidence>
<dbReference type="Pfam" id="PF02517">
    <property type="entry name" value="Rce1-like"/>
    <property type="match status" value="1"/>
</dbReference>
<dbReference type="EC" id="3.4.26.1" evidence="10"/>
<dbReference type="PANTHER" id="PTHR13046">
    <property type="entry name" value="PROTEASE U48 CAAX PRENYL PROTEASE RCE1"/>
    <property type="match status" value="1"/>
</dbReference>
<feature type="transmembrane region" description="Helical" evidence="11">
    <location>
        <begin position="222"/>
        <end position="242"/>
    </location>
</feature>
<organism evidence="13 14">
    <name type="scientific">Podospora didyma</name>
    <dbReference type="NCBI Taxonomy" id="330526"/>
    <lineage>
        <taxon>Eukaryota</taxon>
        <taxon>Fungi</taxon>
        <taxon>Dikarya</taxon>
        <taxon>Ascomycota</taxon>
        <taxon>Pezizomycotina</taxon>
        <taxon>Sordariomycetes</taxon>
        <taxon>Sordariomycetidae</taxon>
        <taxon>Sordariales</taxon>
        <taxon>Podosporaceae</taxon>
        <taxon>Podospora</taxon>
    </lineage>
</organism>
<feature type="transmembrane region" description="Helical" evidence="11">
    <location>
        <begin position="32"/>
        <end position="51"/>
    </location>
</feature>
<comment type="caution">
    <text evidence="13">The sequence shown here is derived from an EMBL/GenBank/DDBJ whole genome shotgun (WGS) entry which is preliminary data.</text>
</comment>
<evidence type="ECO:0000313" key="13">
    <source>
        <dbReference type="EMBL" id="KAK3368046.1"/>
    </source>
</evidence>
<comment type="subcellular location">
    <subcellularLocation>
        <location evidence="1">Endoplasmic reticulum membrane</location>
        <topology evidence="1">Multi-pass membrane protein</topology>
    </subcellularLocation>
</comment>
<feature type="domain" description="CAAX prenyl protease 2/Lysostaphin resistance protein A-like" evidence="12">
    <location>
        <begin position="156"/>
        <end position="263"/>
    </location>
</feature>
<keyword evidence="8 11" id="KW-0472">Membrane</keyword>
<keyword evidence="4 11" id="KW-0812">Transmembrane</keyword>
<evidence type="ECO:0000256" key="11">
    <source>
        <dbReference type="SAM" id="Phobius"/>
    </source>
</evidence>
<dbReference type="GO" id="GO:0004222">
    <property type="term" value="F:metalloendopeptidase activity"/>
    <property type="evidence" value="ECO:0007669"/>
    <property type="project" value="InterPro"/>
</dbReference>
<dbReference type="EMBL" id="JAULSW010000010">
    <property type="protein sequence ID" value="KAK3368046.1"/>
    <property type="molecule type" value="Genomic_DNA"/>
</dbReference>
<feature type="transmembrane region" description="Helical" evidence="11">
    <location>
        <begin position="116"/>
        <end position="136"/>
    </location>
</feature>
<dbReference type="InterPro" id="IPR003675">
    <property type="entry name" value="Rce1/LyrA-like_dom"/>
</dbReference>
<evidence type="ECO:0000256" key="9">
    <source>
        <dbReference type="ARBA" id="ARBA00047280"/>
    </source>
</evidence>
<reference evidence="13" key="1">
    <citation type="journal article" date="2023" name="Mol. Phylogenet. Evol.">
        <title>Genome-scale phylogeny and comparative genomics of the fungal order Sordariales.</title>
        <authorList>
            <person name="Hensen N."/>
            <person name="Bonometti L."/>
            <person name="Westerberg I."/>
            <person name="Brannstrom I.O."/>
            <person name="Guillou S."/>
            <person name="Cros-Aarteil S."/>
            <person name="Calhoun S."/>
            <person name="Haridas S."/>
            <person name="Kuo A."/>
            <person name="Mondo S."/>
            <person name="Pangilinan J."/>
            <person name="Riley R."/>
            <person name="LaButti K."/>
            <person name="Andreopoulos B."/>
            <person name="Lipzen A."/>
            <person name="Chen C."/>
            <person name="Yan M."/>
            <person name="Daum C."/>
            <person name="Ng V."/>
            <person name="Clum A."/>
            <person name="Steindorff A."/>
            <person name="Ohm R.A."/>
            <person name="Martin F."/>
            <person name="Silar P."/>
            <person name="Natvig D.O."/>
            <person name="Lalanne C."/>
            <person name="Gautier V."/>
            <person name="Ament-Velasquez S.L."/>
            <person name="Kruys A."/>
            <person name="Hutchinson M.I."/>
            <person name="Powell A.J."/>
            <person name="Barry K."/>
            <person name="Miller A.N."/>
            <person name="Grigoriev I.V."/>
            <person name="Debuchy R."/>
            <person name="Gladieux P."/>
            <person name="Hiltunen Thoren M."/>
            <person name="Johannesson H."/>
        </authorList>
    </citation>
    <scope>NUCLEOTIDE SEQUENCE</scope>
    <source>
        <strain evidence="13">CBS 232.78</strain>
    </source>
</reference>
<evidence type="ECO:0000256" key="3">
    <source>
        <dbReference type="ARBA" id="ARBA00022670"/>
    </source>
</evidence>
<evidence type="ECO:0000256" key="8">
    <source>
        <dbReference type="ARBA" id="ARBA00023136"/>
    </source>
</evidence>
<accession>A0AAE0K115</accession>
<name>A0AAE0K115_9PEZI</name>